<dbReference type="CDD" id="cd06257">
    <property type="entry name" value="DnaJ"/>
    <property type="match status" value="1"/>
</dbReference>
<evidence type="ECO:0000259" key="2">
    <source>
        <dbReference type="PROSITE" id="PS50076"/>
    </source>
</evidence>
<dbReference type="InterPro" id="IPR036869">
    <property type="entry name" value="J_dom_sf"/>
</dbReference>
<dbReference type="Gene3D" id="1.10.287.110">
    <property type="entry name" value="DnaJ domain"/>
    <property type="match status" value="1"/>
</dbReference>
<dbReference type="PRINTS" id="PR00625">
    <property type="entry name" value="JDOMAIN"/>
</dbReference>
<dbReference type="PANTHER" id="PTHR47422">
    <property type="entry name" value="DNAJ HEAT SHOCK N-TERMINAL DOMAIN-CONTAINING PROTEIN"/>
    <property type="match status" value="1"/>
</dbReference>
<accession>A0AAW1XY28</accession>
<feature type="domain" description="J" evidence="2">
    <location>
        <begin position="198"/>
        <end position="263"/>
    </location>
</feature>
<dbReference type="EMBL" id="JBEDUW010000003">
    <property type="protein sequence ID" value="KAK9941391.1"/>
    <property type="molecule type" value="Genomic_DNA"/>
</dbReference>
<dbReference type="SUPFAM" id="SSF46565">
    <property type="entry name" value="Chaperone J-domain"/>
    <property type="match status" value="1"/>
</dbReference>
<dbReference type="InterPro" id="IPR001623">
    <property type="entry name" value="DnaJ_domain"/>
</dbReference>
<reference evidence="3 4" key="1">
    <citation type="journal article" date="2023" name="G3 (Bethesda)">
        <title>A chromosome-length genome assembly and annotation of blackberry (Rubus argutus, cv. 'Hillquist').</title>
        <authorList>
            <person name="Bruna T."/>
            <person name="Aryal R."/>
            <person name="Dudchenko O."/>
            <person name="Sargent D.J."/>
            <person name="Mead D."/>
            <person name="Buti M."/>
            <person name="Cavallini A."/>
            <person name="Hytonen T."/>
            <person name="Andres J."/>
            <person name="Pham M."/>
            <person name="Weisz D."/>
            <person name="Mascagni F."/>
            <person name="Usai G."/>
            <person name="Natali L."/>
            <person name="Bassil N."/>
            <person name="Fernandez G.E."/>
            <person name="Lomsadze A."/>
            <person name="Armour M."/>
            <person name="Olukolu B."/>
            <person name="Poorten T."/>
            <person name="Britton C."/>
            <person name="Davik J."/>
            <person name="Ashrafi H."/>
            <person name="Aiden E.L."/>
            <person name="Borodovsky M."/>
            <person name="Worthington M."/>
        </authorList>
    </citation>
    <scope>NUCLEOTIDE SEQUENCE [LARGE SCALE GENOMIC DNA]</scope>
    <source>
        <strain evidence="3">PI 553951</strain>
    </source>
</reference>
<proteinExistence type="predicted"/>
<dbReference type="Pfam" id="PF00226">
    <property type="entry name" value="DnaJ"/>
    <property type="match status" value="1"/>
</dbReference>
<dbReference type="SMART" id="SM00271">
    <property type="entry name" value="DnaJ"/>
    <property type="match status" value="1"/>
</dbReference>
<evidence type="ECO:0000256" key="1">
    <source>
        <dbReference type="SAM" id="MobiDB-lite"/>
    </source>
</evidence>
<evidence type="ECO:0000313" key="3">
    <source>
        <dbReference type="EMBL" id="KAK9941391.1"/>
    </source>
</evidence>
<organism evidence="3 4">
    <name type="scientific">Rubus argutus</name>
    <name type="common">Southern blackberry</name>
    <dbReference type="NCBI Taxonomy" id="59490"/>
    <lineage>
        <taxon>Eukaryota</taxon>
        <taxon>Viridiplantae</taxon>
        <taxon>Streptophyta</taxon>
        <taxon>Embryophyta</taxon>
        <taxon>Tracheophyta</taxon>
        <taxon>Spermatophyta</taxon>
        <taxon>Magnoliopsida</taxon>
        <taxon>eudicotyledons</taxon>
        <taxon>Gunneridae</taxon>
        <taxon>Pentapetalae</taxon>
        <taxon>rosids</taxon>
        <taxon>fabids</taxon>
        <taxon>Rosales</taxon>
        <taxon>Rosaceae</taxon>
        <taxon>Rosoideae</taxon>
        <taxon>Rosoideae incertae sedis</taxon>
        <taxon>Rubus</taxon>
    </lineage>
</organism>
<dbReference type="PANTHER" id="PTHR47422:SF1">
    <property type="entry name" value="DNAJ HEAT SHOCK N-TERMINAL DOMAIN-CONTAINING PROTEIN"/>
    <property type="match status" value="1"/>
</dbReference>
<protein>
    <recommendedName>
        <fullName evidence="2">J domain-containing protein</fullName>
    </recommendedName>
</protein>
<dbReference type="AlphaFoldDB" id="A0AAW1XY28"/>
<feature type="region of interest" description="Disordered" evidence="1">
    <location>
        <begin position="1"/>
        <end position="34"/>
    </location>
</feature>
<feature type="compositionally biased region" description="Basic and acidic residues" evidence="1">
    <location>
        <begin position="311"/>
        <end position="325"/>
    </location>
</feature>
<dbReference type="Proteomes" id="UP001457282">
    <property type="component" value="Unassembled WGS sequence"/>
</dbReference>
<dbReference type="Pfam" id="PF12572">
    <property type="entry name" value="DUF3752"/>
    <property type="match status" value="1"/>
</dbReference>
<evidence type="ECO:0000313" key="4">
    <source>
        <dbReference type="Proteomes" id="UP001457282"/>
    </source>
</evidence>
<feature type="region of interest" description="Disordered" evidence="1">
    <location>
        <begin position="310"/>
        <end position="355"/>
    </location>
</feature>
<gene>
    <name evidence="3" type="ORF">M0R45_017996</name>
</gene>
<comment type="caution">
    <text evidence="3">The sequence shown here is derived from an EMBL/GenBank/DDBJ whole genome shotgun (WGS) entry which is preliminary data.</text>
</comment>
<feature type="compositionally biased region" description="Polar residues" evidence="1">
    <location>
        <begin position="329"/>
        <end position="341"/>
    </location>
</feature>
<dbReference type="InterPro" id="IPR022226">
    <property type="entry name" value="DUF3752"/>
</dbReference>
<name>A0AAW1XY28_RUBAR</name>
<feature type="compositionally biased region" description="Basic and acidic residues" evidence="1">
    <location>
        <begin position="1"/>
        <end position="22"/>
    </location>
</feature>
<dbReference type="PROSITE" id="PS50076">
    <property type="entry name" value="DNAJ_2"/>
    <property type="match status" value="1"/>
</dbReference>
<feature type="region of interest" description="Disordered" evidence="1">
    <location>
        <begin position="399"/>
        <end position="420"/>
    </location>
</feature>
<sequence>MKSRDEDKKKRANEIDDSERSSKSGGDSEPEMTRVDPQALVRHLLNEFPNAGSDLKQLLQVIDGGKAVDINGIAQKSLIMHLRNLFLSLNLKELHHGAFVLPSNVRPTLEVIGSISLHSFAAPERRPIGPETPSAELLAAAAKLTEAEAELREAELEQDYGIFIGPPPPPVVAAEAESANQADRFQEVTRIMESEDDSPYDIVGANRNMSADNIKKRYWKLSLLVHPDKCAHPQANRAFVKLNKALKELQDPEKRRALNEKIELNETQERFIVELRAMREAAQWRKLQGISVEGDEELLAADIGGGKAARKREEWMTKLPPERKHGMSAMQSTRFSRSTRQGRGDTSGWTDAPSERARKAKMDYLQAYNVAASLASNEEERRKRSLDAELLDSYNKEKRSKSLLQKHQEEIRASRLKRKSKQHVEKEEDWVGKHPWKPWDREKDLAGGRQSVILDSENMTQGLTSRFSRGSYQRNFL</sequence>
<keyword evidence="4" id="KW-1185">Reference proteome</keyword>